<dbReference type="InterPro" id="IPR002678">
    <property type="entry name" value="DUF34/NIF3"/>
</dbReference>
<dbReference type="STRING" id="1796616.A4V09_04845"/>
<gene>
    <name evidence="5" type="ORF">A4V09_04845</name>
</gene>
<name>A0A1C7II37_9FIRM</name>
<dbReference type="Proteomes" id="UP000092574">
    <property type="component" value="Chromosome"/>
</dbReference>
<feature type="binding site" evidence="4">
    <location>
        <position position="103"/>
    </location>
    <ligand>
        <name>a divalent metal cation</name>
        <dbReference type="ChEBI" id="CHEBI:60240"/>
        <label>1</label>
    </ligand>
</feature>
<evidence type="ECO:0000313" key="5">
    <source>
        <dbReference type="EMBL" id="ANU78553.1"/>
    </source>
</evidence>
<comment type="similarity">
    <text evidence="1">Belongs to the GTP cyclohydrolase I type 2/NIF3 family.</text>
</comment>
<dbReference type="GO" id="GO:0005737">
    <property type="term" value="C:cytoplasm"/>
    <property type="evidence" value="ECO:0007669"/>
    <property type="project" value="TreeGrafter"/>
</dbReference>
<feature type="binding site" evidence="4">
    <location>
        <position position="224"/>
    </location>
    <ligand>
        <name>a divalent metal cation</name>
        <dbReference type="ChEBI" id="CHEBI:60240"/>
        <label>1</label>
    </ligand>
</feature>
<evidence type="ECO:0000256" key="1">
    <source>
        <dbReference type="ARBA" id="ARBA00006964"/>
    </source>
</evidence>
<dbReference type="OrthoDB" id="9792792at2"/>
<dbReference type="SUPFAM" id="SSF102705">
    <property type="entry name" value="NIF3 (NGG1p interacting factor 3)-like"/>
    <property type="match status" value="1"/>
</dbReference>
<dbReference type="Pfam" id="PF01784">
    <property type="entry name" value="DUF34_NIF3"/>
    <property type="match status" value="1"/>
</dbReference>
<evidence type="ECO:0000313" key="6">
    <source>
        <dbReference type="Proteomes" id="UP000092574"/>
    </source>
</evidence>
<protein>
    <recommendedName>
        <fullName evidence="2">GTP cyclohydrolase 1 type 2 homolog</fullName>
    </recommendedName>
</protein>
<keyword evidence="6" id="KW-1185">Reference proteome</keyword>
<accession>A0A1C7II37</accession>
<dbReference type="EMBL" id="CP015405">
    <property type="protein sequence ID" value="ANU78553.1"/>
    <property type="molecule type" value="Genomic_DNA"/>
</dbReference>
<organism evidence="5 6">
    <name type="scientific">Blautia pseudococcoides</name>
    <dbReference type="NCBI Taxonomy" id="1796616"/>
    <lineage>
        <taxon>Bacteria</taxon>
        <taxon>Bacillati</taxon>
        <taxon>Bacillota</taxon>
        <taxon>Clostridia</taxon>
        <taxon>Lachnospirales</taxon>
        <taxon>Lachnospiraceae</taxon>
        <taxon>Blautia</taxon>
    </lineage>
</organism>
<dbReference type="AlphaFoldDB" id="A0A1C7II37"/>
<feature type="binding site" evidence="4">
    <location>
        <position position="228"/>
    </location>
    <ligand>
        <name>a divalent metal cation</name>
        <dbReference type="ChEBI" id="CHEBI:60240"/>
        <label>1</label>
    </ligand>
</feature>
<feature type="binding site" evidence="4">
    <location>
        <position position="64"/>
    </location>
    <ligand>
        <name>a divalent metal cation</name>
        <dbReference type="ChEBI" id="CHEBI:60240"/>
        <label>2</label>
    </ligand>
</feature>
<keyword evidence="3 4" id="KW-0479">Metal-binding</keyword>
<reference evidence="5" key="1">
    <citation type="submission" date="2017-04" db="EMBL/GenBank/DDBJ databases">
        <title>Complete Genome Sequences of Twelve Strains of a Stable Defined Moderately Diverse Mouse Microbiota 2 (sDMDMm2).</title>
        <authorList>
            <person name="Uchimura Y."/>
            <person name="Wyss M."/>
            <person name="Brugiroux S."/>
            <person name="Limenitakis J.P."/>
            <person name="Stecher B."/>
            <person name="McCoy K.D."/>
            <person name="Macpherson A.J."/>
        </authorList>
    </citation>
    <scope>NUCLEOTIDE SEQUENCE</scope>
    <source>
        <strain evidence="5">YL58</strain>
    </source>
</reference>
<dbReference type="FunFam" id="3.40.1390.30:FF:000001">
    <property type="entry name" value="GTP cyclohydrolase 1 type 2"/>
    <property type="match status" value="1"/>
</dbReference>
<dbReference type="InterPro" id="IPR036069">
    <property type="entry name" value="DUF34/NIF3_sf"/>
</dbReference>
<sequence length="260" mass="29037">MKCKEIIEILEQKYAPSFAESWDNVGLLAGDREREVKKIFLALDVTDETLQAAIDFGADMMITHHPLIFSGMKRVVAEDFIGRRIMGLIGNQISYYAMHTNFDILGMADMSADFLELSEREVLEVTFEDGQRREGIGRIGSLPREMTLRECALFVKAQFQLPHVTVYGSLDAGVNRAAVCTGSGKSLMKEVLKKKAQVYITGDVDYHTAIDAVAQGVSIIDAGHYGTEYIFMEYMRQELAEKLPGLEVGKMEVLHPCTVL</sequence>
<evidence type="ECO:0000256" key="4">
    <source>
        <dbReference type="PIRSR" id="PIRSR602678-1"/>
    </source>
</evidence>
<dbReference type="PANTHER" id="PTHR13799">
    <property type="entry name" value="NGG1 INTERACTING FACTOR 3"/>
    <property type="match status" value="1"/>
</dbReference>
<feature type="binding site" evidence="4">
    <location>
        <position position="65"/>
    </location>
    <ligand>
        <name>a divalent metal cation</name>
        <dbReference type="ChEBI" id="CHEBI:60240"/>
        <label>1</label>
    </ligand>
</feature>
<dbReference type="Gene3D" id="3.40.1390.30">
    <property type="entry name" value="NIF3 (NGG1p interacting factor 3)-like"/>
    <property type="match status" value="2"/>
</dbReference>
<dbReference type="RefSeq" id="WP_065544638.1">
    <property type="nucleotide sequence ID" value="NZ_CP015405.2"/>
</dbReference>
<evidence type="ECO:0000256" key="3">
    <source>
        <dbReference type="ARBA" id="ARBA00022723"/>
    </source>
</evidence>
<dbReference type="KEGG" id="byl:A4V09_04845"/>
<dbReference type="PANTHER" id="PTHR13799:SF14">
    <property type="entry name" value="GTP CYCLOHYDROLASE 1 TYPE 2 HOMOLOG"/>
    <property type="match status" value="1"/>
</dbReference>
<proteinExistence type="inferred from homology"/>
<dbReference type="GO" id="GO:0046872">
    <property type="term" value="F:metal ion binding"/>
    <property type="evidence" value="ECO:0007669"/>
    <property type="project" value="UniProtKB-KW"/>
</dbReference>
<evidence type="ECO:0000256" key="2">
    <source>
        <dbReference type="ARBA" id="ARBA00022112"/>
    </source>
</evidence>
<dbReference type="NCBIfam" id="TIGR00486">
    <property type="entry name" value="YbgI_SA1388"/>
    <property type="match status" value="1"/>
</dbReference>